<keyword evidence="11" id="KW-0012">Acyltransferase</keyword>
<organism evidence="14 15">
    <name type="scientific">Clytia hemisphaerica</name>
    <dbReference type="NCBI Taxonomy" id="252671"/>
    <lineage>
        <taxon>Eukaryota</taxon>
        <taxon>Metazoa</taxon>
        <taxon>Cnidaria</taxon>
        <taxon>Hydrozoa</taxon>
        <taxon>Hydroidolina</taxon>
        <taxon>Leptothecata</taxon>
        <taxon>Obeliida</taxon>
        <taxon>Clytiidae</taxon>
        <taxon>Clytia</taxon>
    </lineage>
</organism>
<evidence type="ECO:0000256" key="1">
    <source>
        <dbReference type="ARBA" id="ARBA00000001"/>
    </source>
</evidence>
<name>A0A7M5UDB3_9CNID</name>
<dbReference type="EnsemblMetazoa" id="CLYHEMT009026.1">
    <property type="protein sequence ID" value="CLYHEMP009026.1"/>
    <property type="gene ID" value="CLYHEMG009026"/>
</dbReference>
<sequence>MNTKRILLLVILSATFLQCRKLKKVVTKKSETFNDETNNFILQKRLHKLKEYSQKATKRLAALSDYSNFYNKYLTEILRSRVPGTVGHARVKNFIIRKLQEYNWDVKTQNFTMWTPLGPKNFTNIIGTLNPRADRVLALAAHYDSKILPVVNGKFFTAATDSAVPCAMLLDFARDLSDKAKEITSTLEQVSPQLLFLDGEEAFVEWTKTDSIYGSRYMAASMSNASHWNPKLALHEISQLDSMDAFVLLDLLGAKDPTFYNWFPTTSRLYESLKKIEKNLRAEGQLFGVNHKHYSGHYFTGQRPEDIGIYGKIDDDHVPFMQKGVPILHIIPYPFPSTWHTLNDDEEHLDPTTIEDLLKIFRHFIFSYFSLE</sequence>
<feature type="domain" description="Peptidase M28" evidence="13">
    <location>
        <begin position="124"/>
        <end position="364"/>
    </location>
</feature>
<dbReference type="Gene3D" id="3.40.630.10">
    <property type="entry name" value="Zn peptidases"/>
    <property type="match status" value="1"/>
</dbReference>
<feature type="chain" id="PRO_5029467804" description="Glutaminyl-peptide cyclotransferase" evidence="12">
    <location>
        <begin position="20"/>
        <end position="372"/>
    </location>
</feature>
<evidence type="ECO:0000256" key="4">
    <source>
        <dbReference type="ARBA" id="ARBA00012012"/>
    </source>
</evidence>
<keyword evidence="7" id="KW-0808">Transferase</keyword>
<accession>A0A7M5UDB3</accession>
<proteinExistence type="inferred from homology"/>
<dbReference type="Pfam" id="PF04389">
    <property type="entry name" value="Peptidase_M28"/>
    <property type="match status" value="1"/>
</dbReference>
<evidence type="ECO:0000256" key="2">
    <source>
        <dbReference type="ARBA" id="ARBA00004613"/>
    </source>
</evidence>
<dbReference type="PANTHER" id="PTHR12283:SF6">
    <property type="entry name" value="GLUTAMINYL-PEPTIDE CYCLOTRANSFERASE-RELATED"/>
    <property type="match status" value="1"/>
</dbReference>
<keyword evidence="10" id="KW-1015">Disulfide bond</keyword>
<dbReference type="EC" id="2.3.2.5" evidence="4"/>
<keyword evidence="15" id="KW-1185">Reference proteome</keyword>
<keyword evidence="6" id="KW-0964">Secreted</keyword>
<dbReference type="SUPFAM" id="SSF53187">
    <property type="entry name" value="Zn-dependent exopeptidases"/>
    <property type="match status" value="1"/>
</dbReference>
<evidence type="ECO:0000313" key="15">
    <source>
        <dbReference type="Proteomes" id="UP000594262"/>
    </source>
</evidence>
<evidence type="ECO:0000313" key="14">
    <source>
        <dbReference type="EnsemblMetazoa" id="CLYHEMP009026.1"/>
    </source>
</evidence>
<dbReference type="GO" id="GO:0016603">
    <property type="term" value="F:glutaminyl-peptide cyclotransferase activity"/>
    <property type="evidence" value="ECO:0007669"/>
    <property type="project" value="UniProtKB-EC"/>
</dbReference>
<evidence type="ECO:0000256" key="3">
    <source>
        <dbReference type="ARBA" id="ARBA00006014"/>
    </source>
</evidence>
<reference evidence="14" key="1">
    <citation type="submission" date="2021-01" db="UniProtKB">
        <authorList>
            <consortium name="EnsemblMetazoa"/>
        </authorList>
    </citation>
    <scope>IDENTIFICATION</scope>
</reference>
<dbReference type="FunFam" id="3.40.630.10:FF:000029">
    <property type="entry name" value="Glutaminyl-peptide cyclotransferase"/>
    <property type="match status" value="1"/>
</dbReference>
<dbReference type="InterPro" id="IPR037457">
    <property type="entry name" value="M28_QC"/>
</dbReference>
<keyword evidence="12" id="KW-0732">Signal</keyword>
<evidence type="ECO:0000256" key="6">
    <source>
        <dbReference type="ARBA" id="ARBA00022525"/>
    </source>
</evidence>
<dbReference type="CDD" id="cd03880">
    <property type="entry name" value="M28_QC_like"/>
    <property type="match status" value="1"/>
</dbReference>
<evidence type="ECO:0000256" key="7">
    <source>
        <dbReference type="ARBA" id="ARBA00022679"/>
    </source>
</evidence>
<dbReference type="RefSeq" id="XP_066924202.1">
    <property type="nucleotide sequence ID" value="XM_067068101.1"/>
</dbReference>
<dbReference type="Proteomes" id="UP000594262">
    <property type="component" value="Unplaced"/>
</dbReference>
<comment type="similarity">
    <text evidence="3">Belongs to the glutaminyl-peptide cyclotransferase family.</text>
</comment>
<keyword evidence="9" id="KW-0862">Zinc</keyword>
<dbReference type="AlphaFoldDB" id="A0A7M5UDB3"/>
<evidence type="ECO:0000256" key="12">
    <source>
        <dbReference type="SAM" id="SignalP"/>
    </source>
</evidence>
<dbReference type="OrthoDB" id="3907302at2759"/>
<evidence type="ECO:0000256" key="9">
    <source>
        <dbReference type="ARBA" id="ARBA00022833"/>
    </source>
</evidence>
<dbReference type="GO" id="GO:0005576">
    <property type="term" value="C:extracellular region"/>
    <property type="evidence" value="ECO:0007669"/>
    <property type="project" value="UniProtKB-SubCell"/>
</dbReference>
<comment type="subcellular location">
    <subcellularLocation>
        <location evidence="2">Secreted</location>
    </subcellularLocation>
</comment>
<comment type="catalytic activity">
    <reaction evidence="1">
        <text>N-terminal L-glutaminyl-[peptide] = N-terminal 5-oxo-L-prolyl-[peptide] + NH4(+)</text>
        <dbReference type="Rhea" id="RHEA:23652"/>
        <dbReference type="Rhea" id="RHEA-COMP:11736"/>
        <dbReference type="Rhea" id="RHEA-COMP:11846"/>
        <dbReference type="ChEBI" id="CHEBI:28938"/>
        <dbReference type="ChEBI" id="CHEBI:64722"/>
        <dbReference type="ChEBI" id="CHEBI:87215"/>
        <dbReference type="EC" id="2.3.2.5"/>
    </reaction>
</comment>
<evidence type="ECO:0000256" key="5">
    <source>
        <dbReference type="ARBA" id="ARBA00016861"/>
    </source>
</evidence>
<evidence type="ECO:0000256" key="11">
    <source>
        <dbReference type="ARBA" id="ARBA00023315"/>
    </source>
</evidence>
<feature type="signal peptide" evidence="12">
    <location>
        <begin position="1"/>
        <end position="19"/>
    </location>
</feature>
<dbReference type="InterPro" id="IPR007484">
    <property type="entry name" value="Peptidase_M28"/>
</dbReference>
<evidence type="ECO:0000259" key="13">
    <source>
        <dbReference type="Pfam" id="PF04389"/>
    </source>
</evidence>
<protein>
    <recommendedName>
        <fullName evidence="5">Glutaminyl-peptide cyclotransferase</fullName>
        <ecNumber evidence="4">2.3.2.5</ecNumber>
    </recommendedName>
</protein>
<dbReference type="GeneID" id="136811481"/>
<keyword evidence="8" id="KW-0479">Metal-binding</keyword>
<evidence type="ECO:0000256" key="8">
    <source>
        <dbReference type="ARBA" id="ARBA00022723"/>
    </source>
</evidence>
<dbReference type="PANTHER" id="PTHR12283">
    <property type="entry name" value="GLUTAMINYL-PEPTIDE CYCLOTRANSFERASE"/>
    <property type="match status" value="1"/>
</dbReference>
<dbReference type="InterPro" id="IPR040234">
    <property type="entry name" value="QC/QCL"/>
</dbReference>
<evidence type="ECO:0000256" key="10">
    <source>
        <dbReference type="ARBA" id="ARBA00023157"/>
    </source>
</evidence>
<dbReference type="GO" id="GO:0008270">
    <property type="term" value="F:zinc ion binding"/>
    <property type="evidence" value="ECO:0007669"/>
    <property type="project" value="TreeGrafter"/>
</dbReference>